<protein>
    <recommendedName>
        <fullName evidence="3">DGC domain protein</fullName>
    </recommendedName>
</protein>
<gene>
    <name evidence="1" type="ORF">NEF87_004577</name>
</gene>
<reference evidence="1" key="1">
    <citation type="submission" date="2022-09" db="EMBL/GenBank/DDBJ databases">
        <title>Actin cytoskeleton and complex cell architecture in an #Asgard archaeon.</title>
        <authorList>
            <person name="Ponce Toledo R.I."/>
            <person name="Schleper C."/>
            <person name="Rodrigues Oliveira T."/>
            <person name="Wollweber F."/>
            <person name="Xu J."/>
            <person name="Rittmann S."/>
            <person name="Klingl A."/>
            <person name="Pilhofer M."/>
        </authorList>
    </citation>
    <scope>NUCLEOTIDE SEQUENCE</scope>
    <source>
        <strain evidence="1">B-35</strain>
    </source>
</reference>
<dbReference type="Pfam" id="PF08859">
    <property type="entry name" value="DGC"/>
    <property type="match status" value="1"/>
</dbReference>
<name>A0ABY6I139_9ARCH</name>
<evidence type="ECO:0000313" key="2">
    <source>
        <dbReference type="Proteomes" id="UP001208689"/>
    </source>
</evidence>
<sequence>MKLNNEKLEESKDKKVLILPCSGIGKALGTVTRWTAYEVTQNLKPHDTRLLCLARLVVADDESKITIQEHPIFTIDGCPKKCATLNVEKNGGLVAKKYLMPKFLVKNRDLKLGKSILDPGEQALELAKRTARDIGTDIDNFMEESR</sequence>
<dbReference type="Proteomes" id="UP001208689">
    <property type="component" value="Chromosome"/>
</dbReference>
<dbReference type="EMBL" id="CP104013">
    <property type="protein sequence ID" value="UYP48292.1"/>
    <property type="molecule type" value="Genomic_DNA"/>
</dbReference>
<keyword evidence="2" id="KW-1185">Reference proteome</keyword>
<evidence type="ECO:0008006" key="3">
    <source>
        <dbReference type="Google" id="ProtNLM"/>
    </source>
</evidence>
<proteinExistence type="predicted"/>
<dbReference type="InterPro" id="IPR014958">
    <property type="entry name" value="DGC"/>
</dbReference>
<accession>A0ABY6I139</accession>
<organism evidence="1 2">
    <name type="scientific">Candidatus Lokiarchaeum ossiferum</name>
    <dbReference type="NCBI Taxonomy" id="2951803"/>
    <lineage>
        <taxon>Archaea</taxon>
        <taxon>Promethearchaeati</taxon>
        <taxon>Promethearchaeota</taxon>
        <taxon>Promethearchaeia</taxon>
        <taxon>Promethearchaeales</taxon>
        <taxon>Promethearchaeaceae</taxon>
        <taxon>Candidatus Lokiarchaeum</taxon>
    </lineage>
</organism>
<evidence type="ECO:0000313" key="1">
    <source>
        <dbReference type="EMBL" id="UYP48292.1"/>
    </source>
</evidence>